<evidence type="ECO:0000256" key="6">
    <source>
        <dbReference type="ARBA" id="ARBA00022958"/>
    </source>
</evidence>
<dbReference type="InterPro" id="IPR025867">
    <property type="entry name" value="MnmE_helical"/>
</dbReference>
<dbReference type="CDD" id="cd14858">
    <property type="entry name" value="TrmE_N"/>
    <property type="match status" value="1"/>
</dbReference>
<organism evidence="11 12">
    <name type="scientific">Bauldia litoralis</name>
    <dbReference type="NCBI Taxonomy" id="665467"/>
    <lineage>
        <taxon>Bacteria</taxon>
        <taxon>Pseudomonadati</taxon>
        <taxon>Pseudomonadota</taxon>
        <taxon>Alphaproteobacteria</taxon>
        <taxon>Hyphomicrobiales</taxon>
        <taxon>Kaistiaceae</taxon>
        <taxon>Bauldia</taxon>
    </lineage>
</organism>
<accession>A0A1G6BQ57</accession>
<sequence length="443" mass="46271">MGAETIFALASGGTPSGVAVVRVSGPGTRFGLETLIDSVPEPRRASLRSIHTVTGDPIDRGLVLFFPGPASFTGEDVAELHLHGGRAVVAATLDALGGLPGFRAAEAGEFTRRAFDSGRLDLSQVEGLADLVAAETEAQRRQALRQAGGGLRAVCEGWRERLVRARALLEAELDFPDEDDVPGSVADSAWADVGALSAEIGALLDDGHRGERLRDGIEVVVLGRPNAGKSSLINALARRDVAIVSEEPGTTRDLIEVRLDLGGYPVTVVDTAGLREAGGGVEREGMRRATARAEGADLVLLLEDVTAAPAAIVLPAASPVIRVGTKIDLIDSAEERSRISAGYDLVVAPTTGDGLDALMTALTNFAGDALAVGESSLVTRARQRSALVGCRAALEDALDDIGKPLELRAEDLRRATDALGRVTGRVDVEDLLDVIFGEFCIGK</sequence>
<keyword evidence="3 8" id="KW-0547">Nucleotide-binding</keyword>
<dbReference type="Pfam" id="PF01926">
    <property type="entry name" value="MMR_HSR1"/>
    <property type="match status" value="1"/>
</dbReference>
<dbReference type="InterPro" id="IPR006073">
    <property type="entry name" value="GTP-bd"/>
</dbReference>
<dbReference type="NCBIfam" id="NF003661">
    <property type="entry name" value="PRK05291.1-3"/>
    <property type="match status" value="1"/>
</dbReference>
<proteinExistence type="inferred from homology"/>
<dbReference type="Pfam" id="PF10396">
    <property type="entry name" value="TrmE_N"/>
    <property type="match status" value="1"/>
</dbReference>
<evidence type="ECO:0000256" key="5">
    <source>
        <dbReference type="ARBA" id="ARBA00022842"/>
    </source>
</evidence>
<dbReference type="EC" id="3.6.-.-" evidence="8"/>
<dbReference type="GO" id="GO:0046872">
    <property type="term" value="F:metal ion binding"/>
    <property type="evidence" value="ECO:0007669"/>
    <property type="project" value="UniProtKB-KW"/>
</dbReference>
<dbReference type="InterPro" id="IPR005225">
    <property type="entry name" value="Small_GTP-bd"/>
</dbReference>
<comment type="cofactor">
    <cofactor evidence="8">
        <name>K(+)</name>
        <dbReference type="ChEBI" id="CHEBI:29103"/>
    </cofactor>
    <text evidence="8">Binds 1 potassium ion per subunit.</text>
</comment>
<dbReference type="GO" id="GO:0005737">
    <property type="term" value="C:cytoplasm"/>
    <property type="evidence" value="ECO:0007669"/>
    <property type="project" value="UniProtKB-SubCell"/>
</dbReference>
<feature type="binding site" evidence="8">
    <location>
        <position position="443"/>
    </location>
    <ligand>
        <name>(6S)-5-formyl-5,6,7,8-tetrahydrofolate</name>
        <dbReference type="ChEBI" id="CHEBI:57457"/>
    </ligand>
</feature>
<comment type="subunit">
    <text evidence="8">Homodimer. Heterotetramer of two MnmE and two MnmG subunits.</text>
</comment>
<evidence type="ECO:0000313" key="11">
    <source>
        <dbReference type="EMBL" id="SDB22756.1"/>
    </source>
</evidence>
<dbReference type="InterPro" id="IPR018948">
    <property type="entry name" value="GTP-bd_TrmE_N"/>
</dbReference>
<dbReference type="GO" id="GO:0003924">
    <property type="term" value="F:GTPase activity"/>
    <property type="evidence" value="ECO:0007669"/>
    <property type="project" value="UniProtKB-UniRule"/>
</dbReference>
<dbReference type="SUPFAM" id="SSF116878">
    <property type="entry name" value="TrmE connector domain"/>
    <property type="match status" value="1"/>
</dbReference>
<comment type="caution">
    <text evidence="8">Lacks conserved residue(s) required for the propagation of feature annotation.</text>
</comment>
<dbReference type="HAMAP" id="MF_00379">
    <property type="entry name" value="GTPase_MnmE"/>
    <property type="match status" value="1"/>
</dbReference>
<dbReference type="SUPFAM" id="SSF52540">
    <property type="entry name" value="P-loop containing nucleoside triphosphate hydrolases"/>
    <property type="match status" value="1"/>
</dbReference>
<feature type="binding site" evidence="8">
    <location>
        <begin position="226"/>
        <end position="231"/>
    </location>
    <ligand>
        <name>GTP</name>
        <dbReference type="ChEBI" id="CHEBI:37565"/>
    </ligand>
</feature>
<comment type="function">
    <text evidence="8">Exhibits a very high intrinsic GTPase hydrolysis rate. Involved in the addition of a carboxymethylaminomethyl (cmnm) group at the wobble position (U34) of certain tRNAs, forming tRNA-cmnm(5)s(2)U34.</text>
</comment>
<dbReference type="AlphaFoldDB" id="A0A1G6BQ57"/>
<keyword evidence="4 8" id="KW-0378">Hydrolase</keyword>
<evidence type="ECO:0000256" key="1">
    <source>
        <dbReference type="ARBA" id="ARBA00011043"/>
    </source>
</evidence>
<feature type="binding site" evidence="8">
    <location>
        <position position="22"/>
    </location>
    <ligand>
        <name>(6S)-5-formyl-5,6,7,8-tetrahydrofolate</name>
        <dbReference type="ChEBI" id="CHEBI:57457"/>
    </ligand>
</feature>
<feature type="binding site" evidence="8">
    <location>
        <position position="119"/>
    </location>
    <ligand>
        <name>(6S)-5-formyl-5,6,7,8-tetrahydrofolate</name>
        <dbReference type="ChEBI" id="CHEBI:57457"/>
    </ligand>
</feature>
<dbReference type="NCBIfam" id="TIGR00450">
    <property type="entry name" value="mnmE_trmE_thdF"/>
    <property type="match status" value="1"/>
</dbReference>
<dbReference type="NCBIfam" id="TIGR00231">
    <property type="entry name" value="small_GTP"/>
    <property type="match status" value="1"/>
</dbReference>
<feature type="binding site" evidence="8">
    <location>
        <begin position="245"/>
        <end position="251"/>
    </location>
    <ligand>
        <name>GTP</name>
        <dbReference type="ChEBI" id="CHEBI:37565"/>
    </ligand>
</feature>
<keyword evidence="2 8" id="KW-0819">tRNA processing</keyword>
<dbReference type="InterPro" id="IPR027368">
    <property type="entry name" value="MnmE_dom2"/>
</dbReference>
<dbReference type="Gene3D" id="3.30.1360.120">
    <property type="entry name" value="Probable tRNA modification gtpase trme, domain 1"/>
    <property type="match status" value="1"/>
</dbReference>
<keyword evidence="6 8" id="KW-0630">Potassium</keyword>
<dbReference type="EMBL" id="FMXQ01000003">
    <property type="protein sequence ID" value="SDB22756.1"/>
    <property type="molecule type" value="Genomic_DNA"/>
</dbReference>
<evidence type="ECO:0000256" key="7">
    <source>
        <dbReference type="ARBA" id="ARBA00023134"/>
    </source>
</evidence>
<keyword evidence="5 8" id="KW-0460">Magnesium</keyword>
<dbReference type="InterPro" id="IPR027266">
    <property type="entry name" value="TrmE/GcvT-like"/>
</dbReference>
<keyword evidence="12" id="KW-1185">Reference proteome</keyword>
<dbReference type="OrthoDB" id="9805918at2"/>
<dbReference type="InterPro" id="IPR027417">
    <property type="entry name" value="P-loop_NTPase"/>
</dbReference>
<evidence type="ECO:0000256" key="3">
    <source>
        <dbReference type="ARBA" id="ARBA00022741"/>
    </source>
</evidence>
<comment type="subcellular location">
    <subcellularLocation>
        <location evidence="8">Cytoplasm</location>
    </subcellularLocation>
</comment>
<name>A0A1G6BQ57_9HYPH</name>
<dbReference type="Pfam" id="PF12631">
    <property type="entry name" value="MnmE_helical"/>
    <property type="match status" value="1"/>
</dbReference>
<dbReference type="PANTHER" id="PTHR42714">
    <property type="entry name" value="TRNA MODIFICATION GTPASE GTPBP3"/>
    <property type="match status" value="1"/>
</dbReference>
<dbReference type="Gene3D" id="3.40.50.300">
    <property type="entry name" value="P-loop containing nucleotide triphosphate hydrolases"/>
    <property type="match status" value="1"/>
</dbReference>
<dbReference type="RefSeq" id="WP_090875995.1">
    <property type="nucleotide sequence ID" value="NZ_FMXQ01000003.1"/>
</dbReference>
<feature type="binding site" evidence="8">
    <location>
        <position position="79"/>
    </location>
    <ligand>
        <name>(6S)-5-formyl-5,6,7,8-tetrahydrofolate</name>
        <dbReference type="ChEBI" id="CHEBI:57457"/>
    </ligand>
</feature>
<keyword evidence="7 8" id="KW-0342">GTP-binding</keyword>
<evidence type="ECO:0000256" key="2">
    <source>
        <dbReference type="ARBA" id="ARBA00022694"/>
    </source>
</evidence>
<dbReference type="STRING" id="665467.SAMN02982931_01716"/>
<dbReference type="PROSITE" id="PS51709">
    <property type="entry name" value="G_TRME"/>
    <property type="match status" value="1"/>
</dbReference>
<dbReference type="CDD" id="cd04164">
    <property type="entry name" value="trmE"/>
    <property type="match status" value="1"/>
</dbReference>
<evidence type="ECO:0000256" key="8">
    <source>
        <dbReference type="HAMAP-Rule" id="MF_00379"/>
    </source>
</evidence>
<dbReference type="Proteomes" id="UP000199071">
    <property type="component" value="Unassembled WGS sequence"/>
</dbReference>
<reference evidence="11 12" key="1">
    <citation type="submission" date="2016-10" db="EMBL/GenBank/DDBJ databases">
        <authorList>
            <person name="de Groot N.N."/>
        </authorList>
    </citation>
    <scope>NUCLEOTIDE SEQUENCE [LARGE SCALE GENOMIC DNA]</scope>
    <source>
        <strain evidence="11 12">ATCC 35022</strain>
    </source>
</reference>
<keyword evidence="8" id="KW-0479">Metal-binding</keyword>
<dbReference type="GO" id="GO:0002098">
    <property type="term" value="P:tRNA wobble uridine modification"/>
    <property type="evidence" value="ECO:0007669"/>
    <property type="project" value="TreeGrafter"/>
</dbReference>
<dbReference type="GO" id="GO:0030488">
    <property type="term" value="P:tRNA methylation"/>
    <property type="evidence" value="ECO:0007669"/>
    <property type="project" value="TreeGrafter"/>
</dbReference>
<feature type="domain" description="TrmE-type G" evidence="10">
    <location>
        <begin position="216"/>
        <end position="367"/>
    </location>
</feature>
<evidence type="ECO:0000256" key="4">
    <source>
        <dbReference type="ARBA" id="ARBA00022801"/>
    </source>
</evidence>
<gene>
    <name evidence="8" type="primary">mnmE</name>
    <name evidence="8" type="synonym">trmE</name>
    <name evidence="11" type="ORF">SAMN02982931_01716</name>
</gene>
<dbReference type="GO" id="GO:0005525">
    <property type="term" value="F:GTP binding"/>
    <property type="evidence" value="ECO:0007669"/>
    <property type="project" value="UniProtKB-UniRule"/>
</dbReference>
<evidence type="ECO:0000313" key="12">
    <source>
        <dbReference type="Proteomes" id="UP000199071"/>
    </source>
</evidence>
<feature type="binding site" evidence="8">
    <location>
        <position position="251"/>
    </location>
    <ligand>
        <name>Mg(2+)</name>
        <dbReference type="ChEBI" id="CHEBI:18420"/>
    </ligand>
</feature>
<dbReference type="InterPro" id="IPR004520">
    <property type="entry name" value="GTPase_MnmE"/>
</dbReference>
<evidence type="ECO:0000256" key="9">
    <source>
        <dbReference type="RuleBase" id="RU003313"/>
    </source>
</evidence>
<dbReference type="InterPro" id="IPR031168">
    <property type="entry name" value="G_TrmE"/>
</dbReference>
<feature type="binding site" evidence="8">
    <location>
        <position position="230"/>
    </location>
    <ligand>
        <name>Mg(2+)</name>
        <dbReference type="ChEBI" id="CHEBI:18420"/>
    </ligand>
</feature>
<comment type="similarity">
    <text evidence="1 8 9">Belongs to the TRAFAC class TrmE-Era-EngA-EngB-Septin-like GTPase superfamily. TrmE GTPase family.</text>
</comment>
<keyword evidence="8" id="KW-0963">Cytoplasm</keyword>
<feature type="binding site" evidence="8">
    <location>
        <begin position="270"/>
        <end position="273"/>
    </location>
    <ligand>
        <name>GTP</name>
        <dbReference type="ChEBI" id="CHEBI:37565"/>
    </ligand>
</feature>
<protein>
    <recommendedName>
        <fullName evidence="8">tRNA modification GTPase MnmE</fullName>
        <ecNumber evidence="8">3.6.-.-</ecNumber>
    </recommendedName>
</protein>
<dbReference type="Gene3D" id="1.20.120.430">
    <property type="entry name" value="tRNA modification GTPase MnmE domain 2"/>
    <property type="match status" value="1"/>
</dbReference>
<dbReference type="PANTHER" id="PTHR42714:SF2">
    <property type="entry name" value="TRNA MODIFICATION GTPASE GTPBP3, MITOCHONDRIAL"/>
    <property type="match status" value="1"/>
</dbReference>
<evidence type="ECO:0000259" key="10">
    <source>
        <dbReference type="PROSITE" id="PS51709"/>
    </source>
</evidence>
<dbReference type="FunFam" id="3.30.1360.120:FF:000007">
    <property type="entry name" value="tRNA modification GTPase GTPBP3, mitochondrial"/>
    <property type="match status" value="1"/>
</dbReference>